<organism evidence="9 10">
    <name type="scientific">Fructilactobacillus ixorae</name>
    <dbReference type="NCBI Taxonomy" id="1750535"/>
    <lineage>
        <taxon>Bacteria</taxon>
        <taxon>Bacillati</taxon>
        <taxon>Bacillota</taxon>
        <taxon>Bacilli</taxon>
        <taxon>Lactobacillales</taxon>
        <taxon>Lactobacillaceae</taxon>
        <taxon>Fructilactobacillus</taxon>
    </lineage>
</organism>
<proteinExistence type="inferred from homology"/>
<comment type="similarity">
    <text evidence="2">Belongs to the GSP F family.</text>
</comment>
<keyword evidence="5 7" id="KW-1133">Transmembrane helix</keyword>
<feature type="transmembrane region" description="Helical" evidence="7">
    <location>
        <begin position="159"/>
        <end position="178"/>
    </location>
</feature>
<evidence type="ECO:0000256" key="1">
    <source>
        <dbReference type="ARBA" id="ARBA00004651"/>
    </source>
</evidence>
<gene>
    <name evidence="9" type="ORF">M8332_02745</name>
</gene>
<evidence type="ECO:0000256" key="6">
    <source>
        <dbReference type="ARBA" id="ARBA00023136"/>
    </source>
</evidence>
<comment type="subcellular location">
    <subcellularLocation>
        <location evidence="1">Cell membrane</location>
        <topology evidence="1">Multi-pass membrane protein</topology>
    </subcellularLocation>
</comment>
<dbReference type="Gene3D" id="1.20.81.30">
    <property type="entry name" value="Type II secretion system (T2SS), domain F"/>
    <property type="match status" value="2"/>
</dbReference>
<accession>A0ABY5C4T4</accession>
<keyword evidence="10" id="KW-1185">Reference proteome</keyword>
<dbReference type="RefSeq" id="WP_252780663.1">
    <property type="nucleotide sequence ID" value="NZ_CP097478.1"/>
</dbReference>
<feature type="domain" description="Type II secretion system protein GspF" evidence="8">
    <location>
        <begin position="210"/>
        <end position="330"/>
    </location>
</feature>
<evidence type="ECO:0000259" key="8">
    <source>
        <dbReference type="Pfam" id="PF00482"/>
    </source>
</evidence>
<feature type="transmembrane region" description="Helical" evidence="7">
    <location>
        <begin position="117"/>
        <end position="139"/>
    </location>
</feature>
<keyword evidence="3" id="KW-1003">Cell membrane</keyword>
<dbReference type="Pfam" id="PF00482">
    <property type="entry name" value="T2SSF"/>
    <property type="match status" value="2"/>
</dbReference>
<evidence type="ECO:0000313" key="10">
    <source>
        <dbReference type="Proteomes" id="UP001057532"/>
    </source>
</evidence>
<feature type="transmembrane region" description="Helical" evidence="7">
    <location>
        <begin position="304"/>
        <end position="325"/>
    </location>
</feature>
<feature type="domain" description="Type II secretion system protein GspF" evidence="8">
    <location>
        <begin position="24"/>
        <end position="141"/>
    </location>
</feature>
<keyword evidence="4 7" id="KW-0812">Transmembrane</keyword>
<sequence length="339" mass="38256">MNVMKRLSRVKTDAMPLRQQAEFFGSLSELIHNGFYLATSLEFIATTAPENVLVVTQIQRNLEAGRPLSQAMQFFLAADLYQQLRIAEEHGDVITGMLDISRFIQLTVQQRQKLKALAVYPLCLLGLLGTMMLVIKLVIMPQTASLLPDPPQQSHLGRYLLLGAGLVISLSLGLGVLIKTKRGIQRAEFLIRLPLVGKLFRHYYQYYLASNLALMLKNGLDLQQIITVFRQFAPHSLLQEVGTLTERSIQTGTGLLASLRHYHFVAPEMITFLENGSEQRTAGQNLLALSELYFQRLMRSSEMLIKLVQPGAFLLIGLLIFLTYLQMLLPMYRAMKGIY</sequence>
<evidence type="ECO:0000256" key="5">
    <source>
        <dbReference type="ARBA" id="ARBA00022989"/>
    </source>
</evidence>
<evidence type="ECO:0000313" key="9">
    <source>
        <dbReference type="EMBL" id="USS93785.1"/>
    </source>
</evidence>
<dbReference type="PANTHER" id="PTHR30012:SF0">
    <property type="entry name" value="TYPE II SECRETION SYSTEM PROTEIN F-RELATED"/>
    <property type="match status" value="1"/>
</dbReference>
<evidence type="ECO:0000256" key="3">
    <source>
        <dbReference type="ARBA" id="ARBA00022475"/>
    </source>
</evidence>
<reference evidence="9" key="1">
    <citation type="submission" date="2022-05" db="EMBL/GenBank/DDBJ databases">
        <authorList>
            <person name="Oliphant S.A."/>
            <person name="Watson-Haigh N.S."/>
            <person name="Sumby K.M."/>
            <person name="Gardner J.M."/>
            <person name="Jiranek V."/>
        </authorList>
    </citation>
    <scope>NUCLEOTIDE SEQUENCE</scope>
    <source>
        <strain evidence="9">Ru20-1</strain>
    </source>
</reference>
<evidence type="ECO:0000256" key="4">
    <source>
        <dbReference type="ARBA" id="ARBA00022692"/>
    </source>
</evidence>
<dbReference type="InterPro" id="IPR042094">
    <property type="entry name" value="T2SS_GspF_sf"/>
</dbReference>
<evidence type="ECO:0000256" key="7">
    <source>
        <dbReference type="SAM" id="Phobius"/>
    </source>
</evidence>
<name>A0ABY5C4T4_9LACO</name>
<evidence type="ECO:0000256" key="2">
    <source>
        <dbReference type="ARBA" id="ARBA00005745"/>
    </source>
</evidence>
<dbReference type="InterPro" id="IPR003004">
    <property type="entry name" value="GspF/PilC"/>
</dbReference>
<protein>
    <submittedName>
        <fullName evidence="9">Type II secretion system F family protein</fullName>
    </submittedName>
</protein>
<dbReference type="PANTHER" id="PTHR30012">
    <property type="entry name" value="GENERAL SECRETION PATHWAY PROTEIN"/>
    <property type="match status" value="1"/>
</dbReference>
<dbReference type="Proteomes" id="UP001057532">
    <property type="component" value="Chromosome"/>
</dbReference>
<dbReference type="EMBL" id="CP097478">
    <property type="protein sequence ID" value="USS93785.1"/>
    <property type="molecule type" value="Genomic_DNA"/>
</dbReference>
<dbReference type="InterPro" id="IPR018076">
    <property type="entry name" value="T2SS_GspF_dom"/>
</dbReference>
<keyword evidence="6 7" id="KW-0472">Membrane</keyword>